<proteinExistence type="predicted"/>
<comment type="caution">
    <text evidence="1">The sequence shown here is derived from an EMBL/GenBank/DDBJ whole genome shotgun (WGS) entry which is preliminary data.</text>
</comment>
<protein>
    <submittedName>
        <fullName evidence="1">Uncharacterized protein</fullName>
    </submittedName>
</protein>
<dbReference type="EMBL" id="CABQ01000176">
    <property type="protein sequence ID" value="CBI08019.1"/>
    <property type="molecule type" value="Genomic_DNA"/>
</dbReference>
<name>E6QL99_9ZZZZ</name>
<gene>
    <name evidence="1" type="ORF">CARN6_1443</name>
</gene>
<sequence length="80" mass="9408">MNILKVQRVPGVRRKFFRLEFLLATLRAVFHLLNLSHAYRAEMARNFDIETINQTAAFRRILYSQKLKDSVVQLAPVIFC</sequence>
<accession>E6QL99</accession>
<reference evidence="1" key="1">
    <citation type="submission" date="2009-10" db="EMBL/GenBank/DDBJ databases">
        <title>Diversity of trophic interactions inside an arsenic-rich microbial ecosystem.</title>
        <authorList>
            <person name="Bertin P.N."/>
            <person name="Heinrich-Salmeron A."/>
            <person name="Pelletier E."/>
            <person name="Goulhen-Chollet F."/>
            <person name="Arsene-Ploetze F."/>
            <person name="Gallien S."/>
            <person name="Calteau A."/>
            <person name="Vallenet D."/>
            <person name="Casiot C."/>
            <person name="Chane-Woon-Ming B."/>
            <person name="Giloteaux L."/>
            <person name="Barakat M."/>
            <person name="Bonnefoy V."/>
            <person name="Bruneel O."/>
            <person name="Chandler M."/>
            <person name="Cleiss J."/>
            <person name="Duran R."/>
            <person name="Elbaz-Poulichet F."/>
            <person name="Fonknechten N."/>
            <person name="Lauga B."/>
            <person name="Mornico D."/>
            <person name="Ortet P."/>
            <person name="Schaeffer C."/>
            <person name="Siguier P."/>
            <person name="Alexander Thil Smith A."/>
            <person name="Van Dorsselaer A."/>
            <person name="Weissenbach J."/>
            <person name="Medigue C."/>
            <person name="Le Paslier D."/>
        </authorList>
    </citation>
    <scope>NUCLEOTIDE SEQUENCE</scope>
</reference>
<dbReference type="AlphaFoldDB" id="E6QL99"/>
<organism evidence="1">
    <name type="scientific">mine drainage metagenome</name>
    <dbReference type="NCBI Taxonomy" id="410659"/>
    <lineage>
        <taxon>unclassified sequences</taxon>
        <taxon>metagenomes</taxon>
        <taxon>ecological metagenomes</taxon>
    </lineage>
</organism>
<evidence type="ECO:0000313" key="1">
    <source>
        <dbReference type="EMBL" id="CBI08019.1"/>
    </source>
</evidence>